<dbReference type="EMBL" id="HG792016">
    <property type="protein sequence ID" value="CDM31304.1"/>
    <property type="molecule type" value="Genomic_DNA"/>
</dbReference>
<protein>
    <submittedName>
        <fullName evidence="4">Alkaline-phosphatase-like, core domain</fullName>
    </submittedName>
</protein>
<dbReference type="Proteomes" id="UP000030686">
    <property type="component" value="Unassembled WGS sequence"/>
</dbReference>
<gene>
    <name evidence="4" type="ORF">PROQFM164_S02g001454</name>
</gene>
<dbReference type="SUPFAM" id="SSF53649">
    <property type="entry name" value="Alkaline phosphatase-like"/>
    <property type="match status" value="1"/>
</dbReference>
<name>W6QAZ9_PENRF</name>
<feature type="transmembrane region" description="Helical" evidence="2">
    <location>
        <begin position="154"/>
        <end position="175"/>
    </location>
</feature>
<evidence type="ECO:0000259" key="3">
    <source>
        <dbReference type="Pfam" id="PF00884"/>
    </source>
</evidence>
<feature type="transmembrane region" description="Helical" evidence="2">
    <location>
        <begin position="42"/>
        <end position="65"/>
    </location>
</feature>
<evidence type="ECO:0000313" key="5">
    <source>
        <dbReference type="Proteomes" id="UP000030686"/>
    </source>
</evidence>
<dbReference type="PANTHER" id="PTHR43751">
    <property type="entry name" value="SULFATASE"/>
    <property type="match status" value="1"/>
</dbReference>
<sequence length="925" mass="104581">MKSSWNRPGDLSQLRRQLEDSAIFALKVARSPQLYLDASRTYFFSITFISLILSKCFHLCVHLTSLAVPSLIPWGPTFFLVDILLILVACYLTRSFESRVWQNVAAIVTLLFSLYISSVTSANISFYVHTGAEIHWGKSESSQEENPNTATQTVLSMLTVGIFVDTLIMIVAYFATPYLFQATETFLEIWGSFLLFPFRRCLPRKPLSDPETYQQIEIDDYDEGHNDSDSVSQLDAPRQPEQKPTRSLLKRVIVISCGLILVLLSCIRPRGADYGYLSGSLSLAPFSSHRYSPAHETPTPANGSAPPAIAPPTSAPENTPESTPAGKAPEKVPASVPESAPKIPANGNATYENVTLLPADFSWLEGHTALDSFPTFDWLPSYNSSDGFPDWSPFRINKHNKADYVYEHYNPLKDPLHTPNLQNDILEPIRELLHNGSVKIKHVILIKLESTRQDVWPFRSNSYIMKHVNESYPDGIPKDVQERLTKLTPTAERLTGFGTGFHKDGDDLPKPYGGISASNAYTSGTYTLKSITGTVCGVNPMAVEANLEYLHDIYQPCLPHILDAINHQPNTTGEADDWTSWPWHTMWMQSHPDDWDKHYMLHPALGYKDIMAKRTIDAGGRKYIPEETAEEEEHGHEDKLLKNYLRDVIDDAKKNNTRLFLSHLTHNTHTPYYIPGDYKEMLGDVSTEQNERLNRYLNTIAYQDEWVAEILKLLDDAGIADETLLVMTGDHGLSLPNDGGITAWHSPHVGNFHVPLFFSHPKLPQIEVKTAVLSTQILPTILDLLVETSSIDKQSNKIIKDLLPMYEGQSMIRALIPEHNGKQEWHFSTMNPGGTWFTMRAAAQPYRLIVPLKPEAKWRFTDVVADPFELKPQEDHQLLFLVDAVRKQHGPEAVKWLSEAAHVAKWWVSENHRRWKYDPQNPENN</sequence>
<dbReference type="AlphaFoldDB" id="W6QAZ9"/>
<feature type="region of interest" description="Disordered" evidence="1">
    <location>
        <begin position="289"/>
        <end position="345"/>
    </location>
</feature>
<keyword evidence="2" id="KW-0812">Transmembrane</keyword>
<evidence type="ECO:0000256" key="2">
    <source>
        <dbReference type="SAM" id="Phobius"/>
    </source>
</evidence>
<proteinExistence type="predicted"/>
<keyword evidence="2" id="KW-1133">Transmembrane helix</keyword>
<dbReference type="InterPro" id="IPR052701">
    <property type="entry name" value="GAG_Ulvan_Degrading_Sulfatases"/>
</dbReference>
<reference evidence="4" key="1">
    <citation type="journal article" date="2014" name="Nat. Commun.">
        <title>Multiple recent horizontal transfers of a large genomic region in cheese making fungi.</title>
        <authorList>
            <person name="Cheeseman K."/>
            <person name="Ropars J."/>
            <person name="Renault P."/>
            <person name="Dupont J."/>
            <person name="Gouzy J."/>
            <person name="Branca A."/>
            <person name="Abraham A.L."/>
            <person name="Ceppi M."/>
            <person name="Conseiller E."/>
            <person name="Debuchy R."/>
            <person name="Malagnac F."/>
            <person name="Goarin A."/>
            <person name="Silar P."/>
            <person name="Lacoste S."/>
            <person name="Sallet E."/>
            <person name="Bensimon A."/>
            <person name="Giraud T."/>
            <person name="Brygoo Y."/>
        </authorList>
    </citation>
    <scope>NUCLEOTIDE SEQUENCE [LARGE SCALE GENOMIC DNA]</scope>
    <source>
        <strain evidence="4">FM164</strain>
    </source>
</reference>
<dbReference type="OMA" id="GGITAWH"/>
<keyword evidence="2" id="KW-0472">Membrane</keyword>
<feature type="transmembrane region" description="Helical" evidence="2">
    <location>
        <begin position="248"/>
        <end position="265"/>
    </location>
</feature>
<dbReference type="InterPro" id="IPR000917">
    <property type="entry name" value="Sulfatase_N"/>
</dbReference>
<dbReference type="PANTHER" id="PTHR43751:SF3">
    <property type="entry name" value="SULFATASE N-TERMINAL DOMAIN-CONTAINING PROTEIN"/>
    <property type="match status" value="1"/>
</dbReference>
<dbReference type="Gene3D" id="3.40.720.10">
    <property type="entry name" value="Alkaline Phosphatase, subunit A"/>
    <property type="match status" value="1"/>
</dbReference>
<organism evidence="4 5">
    <name type="scientific">Penicillium roqueforti (strain FM164)</name>
    <dbReference type="NCBI Taxonomy" id="1365484"/>
    <lineage>
        <taxon>Eukaryota</taxon>
        <taxon>Fungi</taxon>
        <taxon>Dikarya</taxon>
        <taxon>Ascomycota</taxon>
        <taxon>Pezizomycotina</taxon>
        <taxon>Eurotiomycetes</taxon>
        <taxon>Eurotiomycetidae</taxon>
        <taxon>Eurotiales</taxon>
        <taxon>Aspergillaceae</taxon>
        <taxon>Penicillium</taxon>
    </lineage>
</organism>
<feature type="transmembrane region" description="Helical" evidence="2">
    <location>
        <begin position="104"/>
        <end position="128"/>
    </location>
</feature>
<evidence type="ECO:0000256" key="1">
    <source>
        <dbReference type="SAM" id="MobiDB-lite"/>
    </source>
</evidence>
<dbReference type="Pfam" id="PF00884">
    <property type="entry name" value="Sulfatase"/>
    <property type="match status" value="1"/>
</dbReference>
<dbReference type="STRING" id="1365484.W6QAZ9"/>
<dbReference type="OrthoDB" id="103349at2759"/>
<feature type="domain" description="Sulfatase N-terminal" evidence="3">
    <location>
        <begin position="512"/>
        <end position="785"/>
    </location>
</feature>
<keyword evidence="5" id="KW-1185">Reference proteome</keyword>
<accession>W6QAZ9</accession>
<dbReference type="InterPro" id="IPR017850">
    <property type="entry name" value="Alkaline_phosphatase_core_sf"/>
</dbReference>
<evidence type="ECO:0000313" key="4">
    <source>
        <dbReference type="EMBL" id="CDM31304.1"/>
    </source>
</evidence>
<feature type="region of interest" description="Disordered" evidence="1">
    <location>
        <begin position="221"/>
        <end position="243"/>
    </location>
</feature>
<feature type="transmembrane region" description="Helical" evidence="2">
    <location>
        <begin position="71"/>
        <end position="92"/>
    </location>
</feature>